<comment type="caution">
    <text evidence="2">The sequence shown here is derived from an EMBL/GenBank/DDBJ whole genome shotgun (WGS) entry which is preliminary data.</text>
</comment>
<keyword evidence="2" id="KW-0969">Cilium</keyword>
<dbReference type="OrthoDB" id="120976at2759"/>
<accession>A0A0M0K271</accession>
<evidence type="ECO:0000256" key="1">
    <source>
        <dbReference type="SAM" id="MobiDB-lite"/>
    </source>
</evidence>
<dbReference type="Proteomes" id="UP000037460">
    <property type="component" value="Unassembled WGS sequence"/>
</dbReference>
<organism evidence="2 3">
    <name type="scientific">Chrysochromulina tobinii</name>
    <dbReference type="NCBI Taxonomy" id="1460289"/>
    <lineage>
        <taxon>Eukaryota</taxon>
        <taxon>Haptista</taxon>
        <taxon>Haptophyta</taxon>
        <taxon>Prymnesiophyceae</taxon>
        <taxon>Prymnesiales</taxon>
        <taxon>Chrysochromulinaceae</taxon>
        <taxon>Chrysochromulina</taxon>
    </lineage>
</organism>
<protein>
    <submittedName>
        <fullName evidence="2">Flagellar associated protein</fullName>
    </submittedName>
</protein>
<name>A0A0M0K271_9EUKA</name>
<evidence type="ECO:0000313" key="2">
    <source>
        <dbReference type="EMBL" id="KOO32951.1"/>
    </source>
</evidence>
<feature type="region of interest" description="Disordered" evidence="1">
    <location>
        <begin position="308"/>
        <end position="327"/>
    </location>
</feature>
<keyword evidence="3" id="KW-1185">Reference proteome</keyword>
<sequence length="327" mass="36706">MKAKVYKAGKVIVKEAPPPPPEPEKEAWSLEQSIWAPRKKWCDALDFWDTDEVERKKFEWIWQTSRQEQGLDKLIMLHDDAGGVDEDGDGTPDEIEEVGDVLWDLHDLIFCAYDYYCGCGKNIQSMALNQWTDFIEDCKLVDRKSKFCKKADIDRLFITVDSRMGKPSKQLSRIEFLAALVHLGINSASDGGEVGQKHMASLCSFSEWQMFVKLCKLIGPDLTERDAKLSFAWARMAVINGASEQGAVKESNLPFEGFLEACCRLAVLKSLPTDAEIEASSSADAGLHIRHLIATDEVAYNELVASRSSPWPGSFREPKQEPARKVA</sequence>
<keyword evidence="2" id="KW-0282">Flagellum</keyword>
<reference evidence="3" key="1">
    <citation type="journal article" date="2015" name="PLoS Genet.">
        <title>Genome Sequence and Transcriptome Analyses of Chrysochromulina tobin: Metabolic Tools for Enhanced Algal Fitness in the Prominent Order Prymnesiales (Haptophyceae).</title>
        <authorList>
            <person name="Hovde B.T."/>
            <person name="Deodato C.R."/>
            <person name="Hunsperger H.M."/>
            <person name="Ryken S.A."/>
            <person name="Yost W."/>
            <person name="Jha R.K."/>
            <person name="Patterson J."/>
            <person name="Monnat R.J. Jr."/>
            <person name="Barlow S.B."/>
            <person name="Starkenburg S.R."/>
            <person name="Cattolico R.A."/>
        </authorList>
    </citation>
    <scope>NUCLEOTIDE SEQUENCE</scope>
    <source>
        <strain evidence="3">CCMP291</strain>
    </source>
</reference>
<gene>
    <name evidence="2" type="ORF">Ctob_012471</name>
</gene>
<proteinExistence type="predicted"/>
<feature type="compositionally biased region" description="Basic and acidic residues" evidence="1">
    <location>
        <begin position="316"/>
        <end position="327"/>
    </location>
</feature>
<evidence type="ECO:0000313" key="3">
    <source>
        <dbReference type="Proteomes" id="UP000037460"/>
    </source>
</evidence>
<dbReference type="EMBL" id="JWZX01001641">
    <property type="protein sequence ID" value="KOO32951.1"/>
    <property type="molecule type" value="Genomic_DNA"/>
</dbReference>
<keyword evidence="2" id="KW-0966">Cell projection</keyword>
<dbReference type="AlphaFoldDB" id="A0A0M0K271"/>